<dbReference type="Gene3D" id="1.20.1280.50">
    <property type="match status" value="1"/>
</dbReference>
<dbReference type="OrthoDB" id="3193283at2759"/>
<organism evidence="2 3">
    <name type="scientific">Postia placenta MAD-698-R-SB12</name>
    <dbReference type="NCBI Taxonomy" id="670580"/>
    <lineage>
        <taxon>Eukaryota</taxon>
        <taxon>Fungi</taxon>
        <taxon>Dikarya</taxon>
        <taxon>Basidiomycota</taxon>
        <taxon>Agaricomycotina</taxon>
        <taxon>Agaricomycetes</taxon>
        <taxon>Polyporales</taxon>
        <taxon>Adustoporiaceae</taxon>
        <taxon>Rhodonia</taxon>
    </lineage>
</organism>
<keyword evidence="3" id="KW-1185">Reference proteome</keyword>
<dbReference type="GeneID" id="36322142"/>
<evidence type="ECO:0000313" key="2">
    <source>
        <dbReference type="EMBL" id="OSX57249.1"/>
    </source>
</evidence>
<dbReference type="EMBL" id="KZ110609">
    <property type="protein sequence ID" value="OSX57249.1"/>
    <property type="molecule type" value="Genomic_DNA"/>
</dbReference>
<evidence type="ECO:0000259" key="1">
    <source>
        <dbReference type="Pfam" id="PF12937"/>
    </source>
</evidence>
<name>A0A1X6MLU9_9APHY</name>
<dbReference type="STRING" id="670580.A0A1X6MLU9"/>
<gene>
    <name evidence="2" type="ORF">POSPLADRAFT_1037079</name>
</gene>
<protein>
    <recommendedName>
        <fullName evidence="1">F-box domain-containing protein</fullName>
    </recommendedName>
</protein>
<sequence length="578" mass="64859">MEIVSVGTAVSSMNAHQLALLLSDKLFKESHMFSKGLLEVLERIVIGSLSTIRRRMNGRQPINRLPLEILGLIFRYVPSCPAFQFSKGALFMWPENAIAVTSELVELTRVCRHWRDVSLELGSLWTNYQDGMHYPDQFLKRSGAALLKVSIRGLPSPRAVDLLGSDGSRIQELYLLDVNDMFSKGEGIQKYTAFTATRLEHLTLATDGDRKDYNINPDIFAGAAPRLRSLTIQSLTWLPRNQFFNLTQLCIYDRRRGGPNYESFRTAYQLSDFMKFLAGCPKLEDLTLVDIWFDTRGSSDGGLSAISLNSLRRLALGKMIPPQVLTLLSHVANSAGIATRVFGMSCGDRDFLPQLANLIPVHGMKRLQLSVGPGRSFIFAPTTSSRGARVEFNQCTGACAHCGEWINALWSKWPLLSVRELWMTDRIILSRYNSSDRLLRTLPNVTALVITQLETDEQRRKNFMAEFDRLIVALTTSRNAPADSVLYMPHLAVVHLWFCGQPVDPSLLIKFSAARAQLGHPIRQLIVEFASPHSSFDSALSVLRNHVGRVDIRVSKKPPSRDLPVACTTGVHEFWPSW</sequence>
<dbReference type="InterPro" id="IPR001810">
    <property type="entry name" value="F-box_dom"/>
</dbReference>
<dbReference type="RefSeq" id="XP_024334043.1">
    <property type="nucleotide sequence ID" value="XM_024477192.1"/>
</dbReference>
<reference evidence="2 3" key="1">
    <citation type="submission" date="2017-04" db="EMBL/GenBank/DDBJ databases">
        <title>Genome Sequence of the Model Brown-Rot Fungus Postia placenta SB12.</title>
        <authorList>
            <consortium name="DOE Joint Genome Institute"/>
            <person name="Gaskell J."/>
            <person name="Kersten P."/>
            <person name="Larrondo L.F."/>
            <person name="Canessa P."/>
            <person name="Martinez D."/>
            <person name="Hibbett D."/>
            <person name="Schmoll M."/>
            <person name="Kubicek C.P."/>
            <person name="Martinez A.T."/>
            <person name="Yadav J."/>
            <person name="Master E."/>
            <person name="Magnuson J.K."/>
            <person name="James T."/>
            <person name="Yaver D."/>
            <person name="Berka R."/>
            <person name="Labutti K."/>
            <person name="Lipzen A."/>
            <person name="Aerts A."/>
            <person name="Barry K."/>
            <person name="Henrissat B."/>
            <person name="Blanchette R."/>
            <person name="Grigoriev I."/>
            <person name="Cullen D."/>
        </authorList>
    </citation>
    <scope>NUCLEOTIDE SEQUENCE [LARGE SCALE GENOMIC DNA]</scope>
    <source>
        <strain evidence="2 3">MAD-698-R-SB12</strain>
    </source>
</reference>
<evidence type="ECO:0000313" key="3">
    <source>
        <dbReference type="Proteomes" id="UP000194127"/>
    </source>
</evidence>
<proteinExistence type="predicted"/>
<dbReference type="Proteomes" id="UP000194127">
    <property type="component" value="Unassembled WGS sequence"/>
</dbReference>
<dbReference type="Pfam" id="PF12937">
    <property type="entry name" value="F-box-like"/>
    <property type="match status" value="1"/>
</dbReference>
<dbReference type="AlphaFoldDB" id="A0A1X6MLU9"/>
<accession>A0A1X6MLU9</accession>
<feature type="domain" description="F-box" evidence="1">
    <location>
        <begin position="62"/>
        <end position="127"/>
    </location>
</feature>